<organism evidence="1 2">
    <name type="scientific">Vigna unguiculata</name>
    <name type="common">Cowpea</name>
    <dbReference type="NCBI Taxonomy" id="3917"/>
    <lineage>
        <taxon>Eukaryota</taxon>
        <taxon>Viridiplantae</taxon>
        <taxon>Streptophyta</taxon>
        <taxon>Embryophyta</taxon>
        <taxon>Tracheophyta</taxon>
        <taxon>Spermatophyta</taxon>
        <taxon>Magnoliopsida</taxon>
        <taxon>eudicotyledons</taxon>
        <taxon>Gunneridae</taxon>
        <taxon>Pentapetalae</taxon>
        <taxon>rosids</taxon>
        <taxon>fabids</taxon>
        <taxon>Fabales</taxon>
        <taxon>Fabaceae</taxon>
        <taxon>Papilionoideae</taxon>
        <taxon>50 kb inversion clade</taxon>
        <taxon>NPAAA clade</taxon>
        <taxon>indigoferoid/millettioid clade</taxon>
        <taxon>Phaseoleae</taxon>
        <taxon>Vigna</taxon>
    </lineage>
</organism>
<proteinExistence type="predicted"/>
<keyword evidence="2" id="KW-1185">Reference proteome</keyword>
<protein>
    <submittedName>
        <fullName evidence="1">Uncharacterized protein</fullName>
    </submittedName>
</protein>
<reference evidence="1 2" key="1">
    <citation type="submission" date="2019-04" db="EMBL/GenBank/DDBJ databases">
        <title>An improved genome assembly and genetic linkage map for asparagus bean, Vigna unguiculata ssp. sesquipedialis.</title>
        <authorList>
            <person name="Xia Q."/>
            <person name="Zhang R."/>
            <person name="Dong Y."/>
        </authorList>
    </citation>
    <scope>NUCLEOTIDE SEQUENCE [LARGE SCALE GENOMIC DNA]</scope>
    <source>
        <tissue evidence="1">Leaf</tissue>
    </source>
</reference>
<gene>
    <name evidence="1" type="ORF">DEO72_LG4g230</name>
</gene>
<evidence type="ECO:0000313" key="2">
    <source>
        <dbReference type="Proteomes" id="UP000501690"/>
    </source>
</evidence>
<dbReference type="Proteomes" id="UP000501690">
    <property type="component" value="Linkage Group LG4"/>
</dbReference>
<evidence type="ECO:0000313" key="1">
    <source>
        <dbReference type="EMBL" id="QCD89286.1"/>
    </source>
</evidence>
<sequence length="177" mass="20268">MMIAPPSSRWFESVCDLFEELLLQIQMMQFGVAYPCVKLAPASATKRSGSVWLRRKNGGAKCLVATAAQWEVKSESKTNRFQWRKATWNRTMMIAPPSSRWFESVCDLFEELLLQIQMMQFGVAYPCVKLAPASATKRSGSVWLRRKNGGAKCLVATAAQWEVKSESKTNRFQWRYR</sequence>
<dbReference type="EMBL" id="CP039348">
    <property type="protein sequence ID" value="QCD89286.1"/>
    <property type="molecule type" value="Genomic_DNA"/>
</dbReference>
<accession>A0A4D6LM08</accession>
<name>A0A4D6LM08_VIGUN</name>
<dbReference type="AlphaFoldDB" id="A0A4D6LM08"/>